<dbReference type="InterPro" id="IPR001405">
    <property type="entry name" value="UPF0758"/>
</dbReference>
<protein>
    <recommendedName>
        <fullName evidence="8">MPN domain-containing protein</fullName>
    </recommendedName>
</protein>
<gene>
    <name evidence="9" type="ORF">U473_02720</name>
</gene>
<accession>A0A135L266</accession>
<keyword evidence="10" id="KW-1185">Reference proteome</keyword>
<keyword evidence="3" id="KW-0479">Metal-binding</keyword>
<name>A0A135L266_9BACI</name>
<keyword evidence="4" id="KW-0378">Hydrolase</keyword>
<dbReference type="NCBIfam" id="TIGR00608">
    <property type="entry name" value="radc"/>
    <property type="match status" value="1"/>
</dbReference>
<dbReference type="PANTHER" id="PTHR30471:SF3">
    <property type="entry name" value="UPF0758 PROTEIN YEES-RELATED"/>
    <property type="match status" value="1"/>
</dbReference>
<dbReference type="GO" id="GO:0046872">
    <property type="term" value="F:metal ion binding"/>
    <property type="evidence" value="ECO:0007669"/>
    <property type="project" value="UniProtKB-KW"/>
</dbReference>
<dbReference type="InterPro" id="IPR037518">
    <property type="entry name" value="MPN"/>
</dbReference>
<sequence>MEQMKQIMVKDIPVDERPRERMIYYGADSLSNVELLAILLRTGSSNESVFQLAQKILSEMETLQNLLDVTIEELTKIRGIGPAKAVQLKAAIELGKRIAKHSPQDKVTIRSPKDVADYLMEDMRYLKQEQFVALLLDTKNQILAKEVITIGTLNSSIVHPREVFKPAIKKSVSAIIVAHNHPSGDPTPSREDIDVTKRLAQAGEILGIDLLDHLVIGDGRYTSLKDKGFFT</sequence>
<dbReference type="PROSITE" id="PS50249">
    <property type="entry name" value="MPN"/>
    <property type="match status" value="1"/>
</dbReference>
<evidence type="ECO:0000313" key="9">
    <source>
        <dbReference type="EMBL" id="KXG43056.1"/>
    </source>
</evidence>
<dbReference type="CDD" id="cd08071">
    <property type="entry name" value="MPN_DUF2466"/>
    <property type="match status" value="1"/>
</dbReference>
<feature type="domain" description="MPN" evidence="8">
    <location>
        <begin position="108"/>
        <end position="230"/>
    </location>
</feature>
<keyword evidence="5" id="KW-0862">Zinc</keyword>
<evidence type="ECO:0000256" key="4">
    <source>
        <dbReference type="ARBA" id="ARBA00022801"/>
    </source>
</evidence>
<evidence type="ECO:0000256" key="7">
    <source>
        <dbReference type="RuleBase" id="RU003797"/>
    </source>
</evidence>
<evidence type="ECO:0000256" key="3">
    <source>
        <dbReference type="ARBA" id="ARBA00022723"/>
    </source>
</evidence>
<evidence type="ECO:0000256" key="5">
    <source>
        <dbReference type="ARBA" id="ARBA00022833"/>
    </source>
</evidence>
<dbReference type="Gene3D" id="1.10.150.20">
    <property type="entry name" value="5' to 3' exonuclease, C-terminal subdomain"/>
    <property type="match status" value="1"/>
</dbReference>
<keyword evidence="6" id="KW-0482">Metalloprotease</keyword>
<dbReference type="GO" id="GO:0008237">
    <property type="term" value="F:metallopeptidase activity"/>
    <property type="evidence" value="ECO:0007669"/>
    <property type="project" value="UniProtKB-KW"/>
</dbReference>
<dbReference type="InterPro" id="IPR020891">
    <property type="entry name" value="UPF0758_CS"/>
</dbReference>
<dbReference type="PANTHER" id="PTHR30471">
    <property type="entry name" value="DNA REPAIR PROTEIN RADC"/>
    <property type="match status" value="1"/>
</dbReference>
<dbReference type="Pfam" id="PF20582">
    <property type="entry name" value="UPF0758_N"/>
    <property type="match status" value="1"/>
</dbReference>
<dbReference type="RefSeq" id="WP_082732334.1">
    <property type="nucleotide sequence ID" value="NZ_LSKU01000001.1"/>
</dbReference>
<keyword evidence="2" id="KW-0645">Protease</keyword>
<comment type="similarity">
    <text evidence="1 7">Belongs to the UPF0758 family.</text>
</comment>
<dbReference type="STRING" id="1413211.U473_02720"/>
<dbReference type="Proteomes" id="UP000070352">
    <property type="component" value="Unassembled WGS sequence"/>
</dbReference>
<reference evidence="9 10" key="1">
    <citation type="submission" date="2016-02" db="EMBL/GenBank/DDBJ databases">
        <title>Draft Genome for Tepidibacillus decaturensis nov. sp. Strain Z9, an Anaerobic, Moderately Thermophilic and Heterotrophic Bacterium from Deep Subsurface of the Illinois Basin, USA.</title>
        <authorList>
            <person name="Dong Y."/>
            <person name="Chang J.Y."/>
            <person name="Sanford R."/>
            <person name="Fouke B.W."/>
        </authorList>
    </citation>
    <scope>NUCLEOTIDE SEQUENCE [LARGE SCALE GENOMIC DNA]</scope>
    <source>
        <strain evidence="9 10">Z9</strain>
    </source>
</reference>
<evidence type="ECO:0000256" key="6">
    <source>
        <dbReference type="ARBA" id="ARBA00023049"/>
    </source>
</evidence>
<proteinExistence type="inferred from homology"/>
<dbReference type="Gene3D" id="3.40.140.10">
    <property type="entry name" value="Cytidine Deaminase, domain 2"/>
    <property type="match status" value="1"/>
</dbReference>
<dbReference type="InterPro" id="IPR010994">
    <property type="entry name" value="RuvA_2-like"/>
</dbReference>
<dbReference type="GO" id="GO:0006508">
    <property type="term" value="P:proteolysis"/>
    <property type="evidence" value="ECO:0007669"/>
    <property type="project" value="UniProtKB-KW"/>
</dbReference>
<evidence type="ECO:0000256" key="2">
    <source>
        <dbReference type="ARBA" id="ARBA00022670"/>
    </source>
</evidence>
<comment type="caution">
    <text evidence="9">The sequence shown here is derived from an EMBL/GenBank/DDBJ whole genome shotgun (WGS) entry which is preliminary data.</text>
</comment>
<evidence type="ECO:0000313" key="10">
    <source>
        <dbReference type="Proteomes" id="UP000070352"/>
    </source>
</evidence>
<dbReference type="SUPFAM" id="SSF47781">
    <property type="entry name" value="RuvA domain 2-like"/>
    <property type="match status" value="1"/>
</dbReference>
<dbReference type="SUPFAM" id="SSF102712">
    <property type="entry name" value="JAB1/MPN domain"/>
    <property type="match status" value="1"/>
</dbReference>
<evidence type="ECO:0000256" key="1">
    <source>
        <dbReference type="ARBA" id="ARBA00010243"/>
    </source>
</evidence>
<evidence type="ECO:0000259" key="8">
    <source>
        <dbReference type="PROSITE" id="PS50249"/>
    </source>
</evidence>
<dbReference type="InterPro" id="IPR025657">
    <property type="entry name" value="RadC_JAB"/>
</dbReference>
<dbReference type="Pfam" id="PF04002">
    <property type="entry name" value="RadC"/>
    <property type="match status" value="1"/>
</dbReference>
<dbReference type="InterPro" id="IPR046778">
    <property type="entry name" value="UPF0758_N"/>
</dbReference>
<dbReference type="NCBIfam" id="NF000642">
    <property type="entry name" value="PRK00024.1"/>
    <property type="match status" value="1"/>
</dbReference>
<dbReference type="AlphaFoldDB" id="A0A135L266"/>
<dbReference type="EMBL" id="LSKU01000001">
    <property type="protein sequence ID" value="KXG43056.1"/>
    <property type="molecule type" value="Genomic_DNA"/>
</dbReference>
<organism evidence="9 10">
    <name type="scientific">Tepidibacillus decaturensis</name>
    <dbReference type="NCBI Taxonomy" id="1413211"/>
    <lineage>
        <taxon>Bacteria</taxon>
        <taxon>Bacillati</taxon>
        <taxon>Bacillota</taxon>
        <taxon>Bacilli</taxon>
        <taxon>Bacillales</taxon>
        <taxon>Bacillaceae</taxon>
        <taxon>Tepidibacillus</taxon>
    </lineage>
</organism>
<dbReference type="PROSITE" id="PS01302">
    <property type="entry name" value="UPF0758"/>
    <property type="match status" value="1"/>
</dbReference>